<sequence length="118" mass="12308">MTAEEIFLGVALRIGSGANSDLAAATERDRGRESTLGPVEIDGGGAGDPQRLDGDLWGSAATAVAMGARDWRPRQWALRISYRRRGGGIVLGICGSGAGRWGSQAAALGGERERGEIR</sequence>
<evidence type="ECO:0000256" key="1">
    <source>
        <dbReference type="SAM" id="MobiDB-lite"/>
    </source>
</evidence>
<dbReference type="AlphaFoldDB" id="A0A6G1EXN4"/>
<comment type="caution">
    <text evidence="2">The sequence shown here is derived from an EMBL/GenBank/DDBJ whole genome shotgun (WGS) entry which is preliminary data.</text>
</comment>
<protein>
    <recommendedName>
        <fullName evidence="4">DUF834 domain-containing protein</fullName>
    </recommendedName>
</protein>
<accession>A0A6G1EXN4</accession>
<evidence type="ECO:0000313" key="2">
    <source>
        <dbReference type="EMBL" id="KAF0929349.1"/>
    </source>
</evidence>
<dbReference type="EMBL" id="SPHZ02000002">
    <property type="protein sequence ID" value="KAF0929349.1"/>
    <property type="molecule type" value="Genomic_DNA"/>
</dbReference>
<evidence type="ECO:0008006" key="4">
    <source>
        <dbReference type="Google" id="ProtNLM"/>
    </source>
</evidence>
<name>A0A6G1EXN4_9ORYZ</name>
<feature type="non-terminal residue" evidence="2">
    <location>
        <position position="118"/>
    </location>
</feature>
<evidence type="ECO:0000313" key="3">
    <source>
        <dbReference type="Proteomes" id="UP000479710"/>
    </source>
</evidence>
<keyword evidence="3" id="KW-1185">Reference proteome</keyword>
<proteinExistence type="predicted"/>
<dbReference type="Proteomes" id="UP000479710">
    <property type="component" value="Unassembled WGS sequence"/>
</dbReference>
<gene>
    <name evidence="2" type="ORF">E2562_019930</name>
</gene>
<organism evidence="2 3">
    <name type="scientific">Oryza meyeriana var. granulata</name>
    <dbReference type="NCBI Taxonomy" id="110450"/>
    <lineage>
        <taxon>Eukaryota</taxon>
        <taxon>Viridiplantae</taxon>
        <taxon>Streptophyta</taxon>
        <taxon>Embryophyta</taxon>
        <taxon>Tracheophyta</taxon>
        <taxon>Spermatophyta</taxon>
        <taxon>Magnoliopsida</taxon>
        <taxon>Liliopsida</taxon>
        <taxon>Poales</taxon>
        <taxon>Poaceae</taxon>
        <taxon>BOP clade</taxon>
        <taxon>Oryzoideae</taxon>
        <taxon>Oryzeae</taxon>
        <taxon>Oryzinae</taxon>
        <taxon>Oryza</taxon>
        <taxon>Oryza meyeriana</taxon>
    </lineage>
</organism>
<feature type="region of interest" description="Disordered" evidence="1">
    <location>
        <begin position="20"/>
        <end position="53"/>
    </location>
</feature>
<reference evidence="2 3" key="1">
    <citation type="submission" date="2019-11" db="EMBL/GenBank/DDBJ databases">
        <title>Whole genome sequence of Oryza granulata.</title>
        <authorList>
            <person name="Li W."/>
        </authorList>
    </citation>
    <scope>NUCLEOTIDE SEQUENCE [LARGE SCALE GENOMIC DNA]</scope>
    <source>
        <strain evidence="3">cv. Menghai</strain>
        <tissue evidence="2">Leaf</tissue>
    </source>
</reference>